<dbReference type="InterPro" id="IPR002052">
    <property type="entry name" value="DNA_methylase_N6_adenine_CS"/>
</dbReference>
<keyword evidence="5" id="KW-0949">S-adenosyl-L-methionine</keyword>
<dbReference type="SUPFAM" id="SSF53335">
    <property type="entry name" value="S-adenosyl-L-methionine-dependent methyltransferases"/>
    <property type="match status" value="1"/>
</dbReference>
<evidence type="ECO:0000256" key="6">
    <source>
        <dbReference type="ARBA" id="ARBA00047942"/>
    </source>
</evidence>
<dbReference type="RefSeq" id="WP_072660382.1">
    <property type="nucleotide sequence ID" value="NZ_BDFD01000020.1"/>
</dbReference>
<evidence type="ECO:0000256" key="1">
    <source>
        <dbReference type="ARBA" id="ARBA00006594"/>
    </source>
</evidence>
<evidence type="ECO:0000313" key="9">
    <source>
        <dbReference type="Proteomes" id="UP000231632"/>
    </source>
</evidence>
<dbReference type="PANTHER" id="PTHR33841:SF5">
    <property type="entry name" value="DNA METHYLASE (MODIFICATION METHYLASE) (METHYLTRANSFERASE)-RELATED"/>
    <property type="match status" value="1"/>
</dbReference>
<gene>
    <name evidence="8" type="ORF">MMIC_P2053</name>
</gene>
<accession>A0A1L8CQB9</accession>
<evidence type="ECO:0000259" key="7">
    <source>
        <dbReference type="Pfam" id="PF07669"/>
    </source>
</evidence>
<dbReference type="Gene3D" id="3.40.50.150">
    <property type="entry name" value="Vaccinia Virus protein VP39"/>
    <property type="match status" value="1"/>
</dbReference>
<dbReference type="EC" id="2.1.1.72" evidence="2"/>
<dbReference type="GO" id="GO:0032259">
    <property type="term" value="P:methylation"/>
    <property type="evidence" value="ECO:0007669"/>
    <property type="project" value="UniProtKB-KW"/>
</dbReference>
<dbReference type="PRINTS" id="PR00507">
    <property type="entry name" value="N12N6MTFRASE"/>
</dbReference>
<dbReference type="Pfam" id="PF07669">
    <property type="entry name" value="Eco57I"/>
    <property type="match status" value="1"/>
</dbReference>
<dbReference type="InterPro" id="IPR050953">
    <property type="entry name" value="N4_N6_ade-DNA_methylase"/>
</dbReference>
<dbReference type="PANTHER" id="PTHR33841">
    <property type="entry name" value="DNA METHYLTRANSFERASE YEEA-RELATED"/>
    <property type="match status" value="1"/>
</dbReference>
<dbReference type="OrthoDB" id="9784823at2"/>
<reference evidence="8 9" key="1">
    <citation type="journal article" date="2017" name="Arch. Microbiol.">
        <title>Mariprofundus micogutta sp. nov., a novel iron-oxidizing zetaproteobacterium isolated from a deep-sea hydrothermal field at the Bayonnaise knoll of the Izu-Ogasawara arc, and a description of Mariprofundales ord. nov. and Zetaproteobacteria classis nov.</title>
        <authorList>
            <person name="Makita H."/>
            <person name="Tanaka E."/>
            <person name="Mitsunobu S."/>
            <person name="Miyazaki M."/>
            <person name="Nunoura T."/>
            <person name="Uematsu K."/>
            <person name="Takaki Y."/>
            <person name="Nishi S."/>
            <person name="Shimamura S."/>
            <person name="Takai K."/>
        </authorList>
    </citation>
    <scope>NUCLEOTIDE SEQUENCE [LARGE SCALE GENOMIC DNA]</scope>
    <source>
        <strain evidence="8 9">ET2</strain>
    </source>
</reference>
<comment type="catalytic activity">
    <reaction evidence="6">
        <text>a 2'-deoxyadenosine in DNA + S-adenosyl-L-methionine = an N(6)-methyl-2'-deoxyadenosine in DNA + S-adenosyl-L-homocysteine + H(+)</text>
        <dbReference type="Rhea" id="RHEA:15197"/>
        <dbReference type="Rhea" id="RHEA-COMP:12418"/>
        <dbReference type="Rhea" id="RHEA-COMP:12419"/>
        <dbReference type="ChEBI" id="CHEBI:15378"/>
        <dbReference type="ChEBI" id="CHEBI:57856"/>
        <dbReference type="ChEBI" id="CHEBI:59789"/>
        <dbReference type="ChEBI" id="CHEBI:90615"/>
        <dbReference type="ChEBI" id="CHEBI:90616"/>
        <dbReference type="EC" id="2.1.1.72"/>
    </reaction>
</comment>
<dbReference type="CDD" id="cd02440">
    <property type="entry name" value="AdoMet_MTases"/>
    <property type="match status" value="1"/>
</dbReference>
<sequence>MEQNEIVDNAYRNGIEATRKLQAAEQKEMGQYMTPPSVARFMSQRCIPHAHKSSLCVLDPAAGSGVLAAAAIEGLMDCDTKPKNIKLILCELDGRMIPTLKKLANNLRNRAKLKGVSLTVSIKHGDFLLSQMALSSKAIADVIIANPPYFKINASDERAEKHSYAVYGQPNIYGLFMAACAKLLKRNGKWCFITPRSWTNGAYFAAMRKHLFNNLHIEAMHTFESRTEHFTDDEILQEAMITWATTKAKSNQNVIVSSSAGLADLHNSQLNNMPLNQVIDDDDDQMLILPTHVNGIDLKAWGSTLENYSLKVSTGPIVAFRADKFVRLRKSKQTVPFLWMQHIKHMAVQWPIKKKREHIVANAASAWMLVPNENMVVMRRFSPKEDERRVVAAPYIEGSLPGAVIGLENHTNYIYRPGGNVTEAEAVGLAAYLNSRVVNQYLRAVAGNTQINATDLRRLPLPSLDIIRYIGQSALGLSLDEIDAVVENALANENRERLAA</sequence>
<dbReference type="InterPro" id="IPR029063">
    <property type="entry name" value="SAM-dependent_MTases_sf"/>
</dbReference>
<dbReference type="STRING" id="1921010.MMIC_P2053"/>
<dbReference type="GO" id="GO:0009007">
    <property type="term" value="F:site-specific DNA-methyltransferase (adenine-specific) activity"/>
    <property type="evidence" value="ECO:0007669"/>
    <property type="project" value="UniProtKB-EC"/>
</dbReference>
<evidence type="ECO:0000256" key="2">
    <source>
        <dbReference type="ARBA" id="ARBA00011900"/>
    </source>
</evidence>
<dbReference type="AlphaFoldDB" id="A0A1L8CQB9"/>
<evidence type="ECO:0000256" key="5">
    <source>
        <dbReference type="ARBA" id="ARBA00022691"/>
    </source>
</evidence>
<organism evidence="8 9">
    <name type="scientific">Mariprofundus micogutta</name>
    <dbReference type="NCBI Taxonomy" id="1921010"/>
    <lineage>
        <taxon>Bacteria</taxon>
        <taxon>Pseudomonadati</taxon>
        <taxon>Pseudomonadota</taxon>
        <taxon>Candidatius Mariprofundia</taxon>
        <taxon>Mariprofundales</taxon>
        <taxon>Mariprofundaceae</taxon>
        <taxon>Mariprofundus</taxon>
    </lineage>
</organism>
<dbReference type="InterPro" id="IPR011639">
    <property type="entry name" value="MethylTrfase_TaqI-like_dom"/>
</dbReference>
<evidence type="ECO:0000256" key="4">
    <source>
        <dbReference type="ARBA" id="ARBA00022679"/>
    </source>
</evidence>
<dbReference type="GO" id="GO:0006304">
    <property type="term" value="P:DNA modification"/>
    <property type="evidence" value="ECO:0007669"/>
    <property type="project" value="InterPro"/>
</dbReference>
<dbReference type="REBASE" id="262811">
    <property type="entry name" value="M.MmiET2ORF2053P"/>
</dbReference>
<dbReference type="GO" id="GO:0003676">
    <property type="term" value="F:nucleic acid binding"/>
    <property type="evidence" value="ECO:0007669"/>
    <property type="project" value="InterPro"/>
</dbReference>
<evidence type="ECO:0000256" key="3">
    <source>
        <dbReference type="ARBA" id="ARBA00022603"/>
    </source>
</evidence>
<dbReference type="Proteomes" id="UP000231632">
    <property type="component" value="Unassembled WGS sequence"/>
</dbReference>
<dbReference type="PROSITE" id="PS00092">
    <property type="entry name" value="N6_MTASE"/>
    <property type="match status" value="1"/>
</dbReference>
<comment type="caution">
    <text evidence="8">The sequence shown here is derived from an EMBL/GenBank/DDBJ whole genome shotgun (WGS) entry which is preliminary data.</text>
</comment>
<name>A0A1L8CQB9_9PROT</name>
<comment type="similarity">
    <text evidence="1">Belongs to the N(4)/N(6)-methyltransferase family.</text>
</comment>
<keyword evidence="4 8" id="KW-0808">Transferase</keyword>
<keyword evidence="3 8" id="KW-0489">Methyltransferase</keyword>
<protein>
    <recommendedName>
        <fullName evidence="2">site-specific DNA-methyltransferase (adenine-specific)</fullName>
        <ecNumber evidence="2">2.1.1.72</ecNumber>
    </recommendedName>
</protein>
<dbReference type="EMBL" id="BDFD01000020">
    <property type="protein sequence ID" value="GAV21074.1"/>
    <property type="molecule type" value="Genomic_DNA"/>
</dbReference>
<proteinExistence type="inferred from homology"/>
<keyword evidence="9" id="KW-1185">Reference proteome</keyword>
<evidence type="ECO:0000313" key="8">
    <source>
        <dbReference type="EMBL" id="GAV21074.1"/>
    </source>
</evidence>
<feature type="domain" description="Type II methyltransferase M.TaqI-like" evidence="7">
    <location>
        <begin position="140"/>
        <end position="225"/>
    </location>
</feature>